<dbReference type="Pfam" id="PF02687">
    <property type="entry name" value="FtsX"/>
    <property type="match status" value="1"/>
</dbReference>
<dbReference type="AlphaFoldDB" id="A0A1L7D4B9"/>
<dbReference type="InterPro" id="IPR050250">
    <property type="entry name" value="Macrolide_Exporter_MacB"/>
</dbReference>
<keyword evidence="5 6" id="KW-0472">Membrane</keyword>
<feature type="transmembrane region" description="Helical" evidence="6">
    <location>
        <begin position="884"/>
        <end position="906"/>
    </location>
</feature>
<keyword evidence="2" id="KW-1003">Cell membrane</keyword>
<feature type="domain" description="ABC3 transporter permease C-terminal" evidence="7">
    <location>
        <begin position="255"/>
        <end position="352"/>
    </location>
</feature>
<evidence type="ECO:0000256" key="2">
    <source>
        <dbReference type="ARBA" id="ARBA00022475"/>
    </source>
</evidence>
<reference evidence="8 9" key="1">
    <citation type="submission" date="2014-08" db="EMBL/GenBank/DDBJ databases">
        <title>Complete genome sequence of Corynebacterium phocae M408/89/1(T)(=DSM 44612(T)), isolated from the common seal (Phoca vitulina).</title>
        <authorList>
            <person name="Ruckert C."/>
            <person name="Albersmeier A."/>
            <person name="Winkler A."/>
            <person name="Kalinowski J."/>
        </authorList>
    </citation>
    <scope>NUCLEOTIDE SEQUENCE [LARGE SCALE GENOMIC DNA]</scope>
    <source>
        <strain evidence="8 9">M408/89/1</strain>
    </source>
</reference>
<keyword evidence="9" id="KW-1185">Reference proteome</keyword>
<feature type="transmembrane region" description="Helical" evidence="6">
    <location>
        <begin position="241"/>
        <end position="270"/>
    </location>
</feature>
<accession>A0A1L7D4B9</accession>
<feature type="transmembrane region" description="Helical" evidence="6">
    <location>
        <begin position="412"/>
        <end position="436"/>
    </location>
</feature>
<evidence type="ECO:0000256" key="4">
    <source>
        <dbReference type="ARBA" id="ARBA00022989"/>
    </source>
</evidence>
<feature type="transmembrane region" description="Helical" evidence="6">
    <location>
        <begin position="381"/>
        <end position="400"/>
    </location>
</feature>
<dbReference type="RefSeq" id="WP_075735053.1">
    <property type="nucleotide sequence ID" value="NZ_CP009249.1"/>
</dbReference>
<evidence type="ECO:0000259" key="7">
    <source>
        <dbReference type="Pfam" id="PF02687"/>
    </source>
</evidence>
<feature type="transmembrane region" description="Helical" evidence="6">
    <location>
        <begin position="457"/>
        <end position="477"/>
    </location>
</feature>
<evidence type="ECO:0000256" key="1">
    <source>
        <dbReference type="ARBA" id="ARBA00004651"/>
    </source>
</evidence>
<feature type="transmembrane region" description="Helical" evidence="6">
    <location>
        <begin position="332"/>
        <end position="360"/>
    </location>
</feature>
<proteinExistence type="predicted"/>
<dbReference type="PANTHER" id="PTHR30572:SF17">
    <property type="entry name" value="ABC3 TRANSPORTER PERMEASE PROTEIN DOMAIN-CONTAINING PROTEIN"/>
    <property type="match status" value="1"/>
</dbReference>
<dbReference type="EMBL" id="CP009249">
    <property type="protein sequence ID" value="APT92984.1"/>
    <property type="molecule type" value="Genomic_DNA"/>
</dbReference>
<evidence type="ECO:0000313" key="8">
    <source>
        <dbReference type="EMBL" id="APT92984.1"/>
    </source>
</evidence>
<dbReference type="STRING" id="161895.CPHO_08885"/>
<evidence type="ECO:0000256" key="6">
    <source>
        <dbReference type="SAM" id="Phobius"/>
    </source>
</evidence>
<evidence type="ECO:0000256" key="3">
    <source>
        <dbReference type="ARBA" id="ARBA00022692"/>
    </source>
</evidence>
<dbReference type="InterPro" id="IPR003838">
    <property type="entry name" value="ABC3_permease_C"/>
</dbReference>
<feature type="transmembrane region" description="Helical" evidence="6">
    <location>
        <begin position="21"/>
        <end position="42"/>
    </location>
</feature>
<feature type="transmembrane region" description="Helical" evidence="6">
    <location>
        <begin position="793"/>
        <end position="814"/>
    </location>
</feature>
<dbReference type="GO" id="GO:0022857">
    <property type="term" value="F:transmembrane transporter activity"/>
    <property type="evidence" value="ECO:0007669"/>
    <property type="project" value="TreeGrafter"/>
</dbReference>
<organism evidence="8 9">
    <name type="scientific">Corynebacterium phocae</name>
    <dbReference type="NCBI Taxonomy" id="161895"/>
    <lineage>
        <taxon>Bacteria</taxon>
        <taxon>Bacillati</taxon>
        <taxon>Actinomycetota</taxon>
        <taxon>Actinomycetes</taxon>
        <taxon>Mycobacteriales</taxon>
        <taxon>Corynebacteriaceae</taxon>
        <taxon>Corynebacterium</taxon>
    </lineage>
</organism>
<gene>
    <name evidence="8" type="ORF">CPHO_08885</name>
</gene>
<evidence type="ECO:0000313" key="9">
    <source>
        <dbReference type="Proteomes" id="UP000185491"/>
    </source>
</evidence>
<dbReference type="OrthoDB" id="4396764at2"/>
<dbReference type="KEGG" id="cpho:CPHO_08885"/>
<dbReference type="GO" id="GO:0005886">
    <property type="term" value="C:plasma membrane"/>
    <property type="evidence" value="ECO:0007669"/>
    <property type="project" value="UniProtKB-SubCell"/>
</dbReference>
<name>A0A1L7D4B9_9CORY</name>
<protein>
    <recommendedName>
        <fullName evidence="7">ABC3 transporter permease C-terminal domain-containing protein</fullName>
    </recommendedName>
</protein>
<feature type="transmembrane region" description="Helical" evidence="6">
    <location>
        <begin position="290"/>
        <end position="320"/>
    </location>
</feature>
<dbReference type="Proteomes" id="UP000185491">
    <property type="component" value="Chromosome"/>
</dbReference>
<comment type="subcellular location">
    <subcellularLocation>
        <location evidence="1">Cell membrane</location>
        <topology evidence="1">Multi-pass membrane protein</topology>
    </subcellularLocation>
</comment>
<keyword evidence="4 6" id="KW-1133">Transmembrane helix</keyword>
<evidence type="ECO:0000256" key="5">
    <source>
        <dbReference type="ARBA" id="ARBA00023136"/>
    </source>
</evidence>
<keyword evidence="3 6" id="KW-0812">Transmembrane</keyword>
<sequence>MSSFIAATRPVRRDMFGRPGRLTAAVILIALAVAAVVGMGVYTESNNPKFVPAEAQTVSGRTGNPTAAELENALPAGYSLDVSARVLGVFTASAGSGQAAPYSSMVEQYPRELLLEDLPITPGTGEVVLAHPVAETLGIKKGETVAFRAEGHPQLGSATLTVVGIVPGFSSLVGPDSLLTMVDVLDNPAAAAAASFTITGPQPLDAQQRQAMFDQGFEVQRLHGSPYPYMAGDGSKVSPDFFFLFLNVIPFLTGFLFIFLFLSPAFALALSRHTRMFALMAAQGATRTHIAMAVLSFALFAGVLGATLGVALGCAAGWVAVSLQTPDWEVSWPVTFIACAWAVALIGCLVAASIPAYLAGKSALSSAMLGANPDRMLRWKKWMAVGPVICALVGIALAVGTSKATSGAFIAFAPYFLLLPGMIGFALSAPAVVLGMSKLGTRAPMVWRTAARGLGRSSMRAIPAVAALLCASSLFTFSSSSMLTHDATAKAQLLLGTPRNVALITAGDKETIADVGSILTQRLGASTEVPLFGPATPRELAGGAKSFRLTARDAPACDGYYGATYTSFLSVGYGFPGTSGHGPDKDPREVSRCLARIAQDNGPSTSYDFYLTKHLIGGQELLDLVVFDSPDDRAKAAKTLAAGGIVLPRGSGFIPEGSSQPAPTVKIQAISEAVEELQDEPVTKETTAALEVSESISHLSRPVTLLSPEAARALELNPTLIGAALVYPQDISGAEATAAHREVDERNLPISRMDSADSTPEDGSRDIFGETLTADVYFAAQDPQVSQPFVGPLFLAALVIITMLLVTALSAATLRRENRAFAAIGAAPGFGAKVAALQTFLISSAALALGFVSGQLAVLATSTGDLHAPTGELLALGTLGYQRLSWPVLLASLGAVAVSTALTWVIHRQRRSDCQALVGGAQEDRLLA</sequence>
<dbReference type="PANTHER" id="PTHR30572">
    <property type="entry name" value="MEMBRANE COMPONENT OF TRANSPORTER-RELATED"/>
    <property type="match status" value="1"/>
</dbReference>